<feature type="compositionally biased region" description="Low complexity" evidence="1">
    <location>
        <begin position="245"/>
        <end position="276"/>
    </location>
</feature>
<feature type="region of interest" description="Disordered" evidence="1">
    <location>
        <begin position="245"/>
        <end position="327"/>
    </location>
</feature>
<feature type="compositionally biased region" description="Basic residues" evidence="1">
    <location>
        <begin position="47"/>
        <end position="71"/>
    </location>
</feature>
<feature type="compositionally biased region" description="Basic and acidic residues" evidence="1">
    <location>
        <begin position="210"/>
        <end position="228"/>
    </location>
</feature>
<evidence type="ECO:0000313" key="2">
    <source>
        <dbReference type="EMBL" id="CAA9283517.1"/>
    </source>
</evidence>
<feature type="compositionally biased region" description="Basic residues" evidence="1">
    <location>
        <begin position="100"/>
        <end position="112"/>
    </location>
</feature>
<feature type="compositionally biased region" description="Low complexity" evidence="1">
    <location>
        <begin position="113"/>
        <end position="122"/>
    </location>
</feature>
<evidence type="ECO:0000256" key="1">
    <source>
        <dbReference type="SAM" id="MobiDB-lite"/>
    </source>
</evidence>
<gene>
    <name evidence="2" type="ORF">AVDCRST_MAG41-3782</name>
</gene>
<feature type="non-terminal residue" evidence="2">
    <location>
        <position position="327"/>
    </location>
</feature>
<accession>A0A6J4JNQ8</accession>
<dbReference type="EMBL" id="CADCTP010000347">
    <property type="protein sequence ID" value="CAA9283517.1"/>
    <property type="molecule type" value="Genomic_DNA"/>
</dbReference>
<protein>
    <submittedName>
        <fullName evidence="2">Aldo/keto reductase</fullName>
    </submittedName>
</protein>
<name>A0A6J4JNQ8_9ACTN</name>
<feature type="region of interest" description="Disordered" evidence="1">
    <location>
        <begin position="32"/>
        <end position="232"/>
    </location>
</feature>
<organism evidence="2">
    <name type="scientific">uncultured Mycobacteriales bacterium</name>
    <dbReference type="NCBI Taxonomy" id="581187"/>
    <lineage>
        <taxon>Bacteria</taxon>
        <taxon>Bacillati</taxon>
        <taxon>Actinomycetota</taxon>
        <taxon>Actinomycetes</taxon>
        <taxon>Mycobacteriales</taxon>
        <taxon>environmental samples</taxon>
    </lineage>
</organism>
<feature type="non-terminal residue" evidence="2">
    <location>
        <position position="1"/>
    </location>
</feature>
<feature type="compositionally biased region" description="Low complexity" evidence="1">
    <location>
        <begin position="304"/>
        <end position="319"/>
    </location>
</feature>
<reference evidence="2" key="1">
    <citation type="submission" date="2020-02" db="EMBL/GenBank/DDBJ databases">
        <authorList>
            <person name="Meier V. D."/>
        </authorList>
    </citation>
    <scope>NUCLEOTIDE SEQUENCE</scope>
    <source>
        <strain evidence="2">AVDCRST_MAG41</strain>
    </source>
</reference>
<dbReference type="AlphaFoldDB" id="A0A6J4JNQ8"/>
<sequence length="327" mass="34408">EIPAVRPAGLAGLRGRVRHVGHRRRRRRLDRCRRRDRGVRPAGGGGRRLHVLRHRVGLRPRAQRGAARRAAGRQPRPPAVRGDEGPAQGPPLAVHPAVPARRRVPARPHRGVRPGQPGQPRGAADRPPPVPRLGGRLGRRPGLAPPGGAPARRGGGRRGRDQRQPVGAGERAEDPGDRPDRRRPGHLQHLRPGAGGRAVPGLPGARRRGDRQGAVRRGHPDRDADPGHHLAAGRLAGVLLRAGEPAGQRRARRAAAPAGAGRLHHAGAGAAVRAGQPGRGHGDPGDALGPARTGQPRGQRRHAAGPGAAHRPARAPLGPRAHRVVPV</sequence>
<feature type="compositionally biased region" description="Low complexity" evidence="1">
    <location>
        <begin position="90"/>
        <end position="99"/>
    </location>
</feature>
<feature type="compositionally biased region" description="Basic and acidic residues" evidence="1">
    <location>
        <begin position="170"/>
        <end position="182"/>
    </location>
</feature>
<proteinExistence type="predicted"/>